<comment type="subcellular location">
    <subcellularLocation>
        <location evidence="1">Membrane</location>
        <topology evidence="1">Single-pass type I membrane protein</topology>
    </subcellularLocation>
</comment>
<evidence type="ECO:0000313" key="14">
    <source>
        <dbReference type="EMBL" id="KAJ7378008.1"/>
    </source>
</evidence>
<feature type="region of interest" description="CuBD subdomain" evidence="8">
    <location>
        <begin position="120"/>
        <end position="178"/>
    </location>
</feature>
<evidence type="ECO:0000256" key="6">
    <source>
        <dbReference type="ARBA" id="ARBA00023157"/>
    </source>
</evidence>
<dbReference type="OrthoDB" id="6147836at2759"/>
<keyword evidence="7" id="KW-0325">Glycoprotein</keyword>
<dbReference type="Gene3D" id="3.30.1490.140">
    <property type="entry name" value="Amyloidogenic glycoprotein, copper-binding domain"/>
    <property type="match status" value="1"/>
</dbReference>
<comment type="caution">
    <text evidence="14">The sequence shown here is derived from an EMBL/GenBank/DDBJ whole genome shotgun (WGS) entry which is preliminary data.</text>
</comment>
<dbReference type="GO" id="GO:0046914">
    <property type="term" value="F:transition metal ion binding"/>
    <property type="evidence" value="ECO:0007669"/>
    <property type="project" value="InterPro"/>
</dbReference>
<dbReference type="Gene3D" id="3.90.570.10">
    <property type="entry name" value="Amyloidogenic glycoprotein, heparin-binding domain"/>
    <property type="match status" value="1"/>
</dbReference>
<dbReference type="GO" id="GO:0008201">
    <property type="term" value="F:heparin binding"/>
    <property type="evidence" value="ECO:0007669"/>
    <property type="project" value="UniProtKB-UniRule"/>
</dbReference>
<keyword evidence="5 10" id="KW-0472">Membrane</keyword>
<proteinExistence type="inferred from homology"/>
<dbReference type="Gene3D" id="1.20.120.770">
    <property type="entry name" value="Amyloid precursor protein, E2 domain"/>
    <property type="match status" value="1"/>
</dbReference>
<evidence type="ECO:0000256" key="7">
    <source>
        <dbReference type="ARBA" id="ARBA00023180"/>
    </source>
</evidence>
<evidence type="ECO:0000256" key="10">
    <source>
        <dbReference type="SAM" id="Phobius"/>
    </source>
</evidence>
<keyword evidence="6 8" id="KW-1015">Disulfide bond</keyword>
<feature type="transmembrane region" description="Helical" evidence="10">
    <location>
        <begin position="508"/>
        <end position="531"/>
    </location>
</feature>
<evidence type="ECO:0000256" key="9">
    <source>
        <dbReference type="SAM" id="MobiDB-lite"/>
    </source>
</evidence>
<dbReference type="InterPro" id="IPR024329">
    <property type="entry name" value="Amyloid_glyco_E2_domain"/>
</dbReference>
<feature type="disulfide bond" evidence="8">
    <location>
        <begin position="147"/>
        <end position="175"/>
    </location>
</feature>
<reference evidence="14" key="1">
    <citation type="submission" date="2023-01" db="EMBL/GenBank/DDBJ databases">
        <title>Genome assembly of the deep-sea coral Lophelia pertusa.</title>
        <authorList>
            <person name="Herrera S."/>
            <person name="Cordes E."/>
        </authorList>
    </citation>
    <scope>NUCLEOTIDE SEQUENCE</scope>
    <source>
        <strain evidence="14">USNM1676648</strain>
        <tissue evidence="14">Polyp</tissue>
    </source>
</reference>
<feature type="compositionally biased region" description="Acidic residues" evidence="9">
    <location>
        <begin position="482"/>
        <end position="496"/>
    </location>
</feature>
<feature type="domain" description="E2" evidence="13">
    <location>
        <begin position="210"/>
        <end position="413"/>
    </location>
</feature>
<dbReference type="Pfam" id="PF10515">
    <property type="entry name" value="APP_amyloid"/>
    <property type="match status" value="1"/>
</dbReference>
<dbReference type="InterPro" id="IPR036176">
    <property type="entry name" value="E2_sf"/>
</dbReference>
<evidence type="ECO:0000256" key="5">
    <source>
        <dbReference type="ARBA" id="ARBA00023136"/>
    </source>
</evidence>
<evidence type="ECO:0000256" key="4">
    <source>
        <dbReference type="ARBA" id="ARBA00022989"/>
    </source>
</evidence>
<dbReference type="InterPro" id="IPR008155">
    <property type="entry name" value="Amyloid_glyco"/>
</dbReference>
<evidence type="ECO:0000256" key="2">
    <source>
        <dbReference type="ARBA" id="ARBA00022692"/>
    </source>
</evidence>
<comment type="similarity">
    <text evidence="8">Belongs to the APP family.</text>
</comment>
<keyword evidence="3 11" id="KW-0732">Signal</keyword>
<sequence>MKWSFLETIFVCLTVVTVGSALVENLNDELDYDPQVAISCDKVTRHVDVNTGDWVVDKNSTRLCTTDKNEILKYCKAVYPSRDVSNVVEANNRVLVDSSLVTPYRCLMGDFESDALLVPPRCRFEHMHYNTDCQTHDEWHKRASDKCTSESMTVKDYGVLIPCGIGTFTGVEFVCCPDDASEQATDAVKVVPISEAASTSAPTSVLEHLKSEIAKFAKHVEGTSVGCDRKKYHDRRDQLEETHRGRVQSLIGHWEQAEKRYKLLKTSDEDQASSSITEELDNFKKTLNSLDDQAKLERARLKEEHHQCTQIDLNDKKNQAMRDFVTALQADPRDGNKILEAVQRYVKMCTQDRLHNLRYFEYVQKHHPEKTEEARAALQNHFKLINKLVNESMILLYKLPEIARQFQFDLPDWIPKPPALPTTETPTVAKSSSAKDPTDPPSHPEGEPVVTDVPVSGEVKVELKSTVQPTGHAKTQKKIMDNDDGEDDEDVAENEEGAFRRTHSRATFSAVIGLSCGALVIMIIIVVAMAMRRTRPNNNTKTVLVDADNEGASEKSHLVDMQENGYENPTYRFYDY</sequence>
<dbReference type="SMART" id="SM00006">
    <property type="entry name" value="A4_EXTRA"/>
    <property type="match status" value="1"/>
</dbReference>
<dbReference type="InterPro" id="IPR008154">
    <property type="entry name" value="Amyloid_glyco_extra"/>
</dbReference>
<evidence type="ECO:0000256" key="11">
    <source>
        <dbReference type="SAM" id="SignalP"/>
    </source>
</evidence>
<feature type="domain" description="E1" evidence="12">
    <location>
        <begin position="30"/>
        <end position="178"/>
    </location>
</feature>
<evidence type="ECO:0000259" key="12">
    <source>
        <dbReference type="PROSITE" id="PS51869"/>
    </source>
</evidence>
<dbReference type="PROSITE" id="PS00319">
    <property type="entry name" value="APP_CUBD"/>
    <property type="match status" value="1"/>
</dbReference>
<dbReference type="InterPro" id="IPR019543">
    <property type="entry name" value="APP_amyloid_C"/>
</dbReference>
<dbReference type="PROSITE" id="PS51870">
    <property type="entry name" value="APP_E2"/>
    <property type="match status" value="1"/>
</dbReference>
<dbReference type="PROSITE" id="PS00320">
    <property type="entry name" value="APP_INTRA"/>
    <property type="match status" value="1"/>
</dbReference>
<dbReference type="InterPro" id="IPR011178">
    <property type="entry name" value="Amyloid_glyco_Cu-bd"/>
</dbReference>
<feature type="compositionally biased region" description="Polar residues" evidence="9">
    <location>
        <begin position="422"/>
        <end position="435"/>
    </location>
</feature>
<evidence type="ECO:0000256" key="3">
    <source>
        <dbReference type="ARBA" id="ARBA00022729"/>
    </source>
</evidence>
<dbReference type="PROSITE" id="PS51869">
    <property type="entry name" value="APP_E1"/>
    <property type="match status" value="1"/>
</dbReference>
<feature type="region of interest" description="Disordered" evidence="9">
    <location>
        <begin position="466"/>
        <end position="496"/>
    </location>
</feature>
<dbReference type="PANTHER" id="PTHR23103">
    <property type="entry name" value="ALZHEIMER'S DISEASE BETA-AMYLOID RELATED"/>
    <property type="match status" value="1"/>
</dbReference>
<dbReference type="InterPro" id="IPR019745">
    <property type="entry name" value="Amyloid_glyco_intracell_CS"/>
</dbReference>
<dbReference type="InterPro" id="IPR015849">
    <property type="entry name" value="Amyloid_glyco_heparin-bd"/>
</dbReference>
<feature type="region of interest" description="GFLD subdomain" evidence="8">
    <location>
        <begin position="30"/>
        <end position="112"/>
    </location>
</feature>
<keyword evidence="15" id="KW-1185">Reference proteome</keyword>
<keyword evidence="2 10" id="KW-0812">Transmembrane</keyword>
<dbReference type="InterPro" id="IPR036454">
    <property type="entry name" value="Amyloid_glyco_heparin-bd_sf"/>
</dbReference>
<dbReference type="InterPro" id="IPR019744">
    <property type="entry name" value="APP_CUBD_CS"/>
</dbReference>
<dbReference type="GO" id="GO:0016020">
    <property type="term" value="C:membrane"/>
    <property type="evidence" value="ECO:0007669"/>
    <property type="project" value="UniProtKB-SubCell"/>
</dbReference>
<feature type="compositionally biased region" description="Basic and acidic residues" evidence="9">
    <location>
        <begin position="436"/>
        <end position="446"/>
    </location>
</feature>
<gene>
    <name evidence="14" type="primary">APLP2</name>
    <name evidence="14" type="ORF">OS493_025324</name>
</gene>
<evidence type="ECO:0000256" key="8">
    <source>
        <dbReference type="PROSITE-ProRule" id="PRU01217"/>
    </source>
</evidence>
<dbReference type="Pfam" id="PF02177">
    <property type="entry name" value="APP_N"/>
    <property type="match status" value="1"/>
</dbReference>
<feature type="chain" id="PRO_5040812364" evidence="11">
    <location>
        <begin position="22"/>
        <end position="576"/>
    </location>
</feature>
<accession>A0A9W9ZCC5</accession>
<feature type="disulfide bond" evidence="8">
    <location>
        <begin position="133"/>
        <end position="163"/>
    </location>
</feature>
<dbReference type="Proteomes" id="UP001163046">
    <property type="component" value="Unassembled WGS sequence"/>
</dbReference>
<name>A0A9W9ZCC5_9CNID</name>
<evidence type="ECO:0000259" key="13">
    <source>
        <dbReference type="PROSITE" id="PS51870"/>
    </source>
</evidence>
<dbReference type="PANTHER" id="PTHR23103:SF15">
    <property type="entry name" value="AMYLOID-BETA-LIKE PROTEIN"/>
    <property type="match status" value="1"/>
</dbReference>
<protein>
    <submittedName>
        <fullName evidence="14">Amyloid-like protein 2</fullName>
    </submittedName>
</protein>
<evidence type="ECO:0000313" key="15">
    <source>
        <dbReference type="Proteomes" id="UP001163046"/>
    </source>
</evidence>
<feature type="disulfide bond" evidence="8">
    <location>
        <begin position="122"/>
        <end position="176"/>
    </location>
</feature>
<feature type="signal peptide" evidence="11">
    <location>
        <begin position="1"/>
        <end position="21"/>
    </location>
</feature>
<feature type="region of interest" description="Disordered" evidence="9">
    <location>
        <begin position="417"/>
        <end position="454"/>
    </location>
</feature>
<dbReference type="EMBL" id="MU826370">
    <property type="protein sequence ID" value="KAJ7378008.1"/>
    <property type="molecule type" value="Genomic_DNA"/>
</dbReference>
<dbReference type="InterPro" id="IPR036669">
    <property type="entry name" value="Amyloid_Cu-bd_sf"/>
</dbReference>
<evidence type="ECO:0000256" key="1">
    <source>
        <dbReference type="ARBA" id="ARBA00004479"/>
    </source>
</evidence>
<dbReference type="PRINTS" id="PR00203">
    <property type="entry name" value="AMYLOIDA4"/>
</dbReference>
<dbReference type="Pfam" id="PF12925">
    <property type="entry name" value="APP_E2"/>
    <property type="match status" value="1"/>
</dbReference>
<dbReference type="Pfam" id="PF12924">
    <property type="entry name" value="APP_Cu_bd"/>
    <property type="match status" value="1"/>
</dbReference>
<dbReference type="SUPFAM" id="SSF56491">
    <property type="entry name" value="A heparin-binding domain"/>
    <property type="match status" value="1"/>
</dbReference>
<keyword evidence="4 10" id="KW-1133">Transmembrane helix</keyword>
<dbReference type="AlphaFoldDB" id="A0A9W9ZCC5"/>
<organism evidence="14 15">
    <name type="scientific">Desmophyllum pertusum</name>
    <dbReference type="NCBI Taxonomy" id="174260"/>
    <lineage>
        <taxon>Eukaryota</taxon>
        <taxon>Metazoa</taxon>
        <taxon>Cnidaria</taxon>
        <taxon>Anthozoa</taxon>
        <taxon>Hexacorallia</taxon>
        <taxon>Scleractinia</taxon>
        <taxon>Caryophylliina</taxon>
        <taxon>Caryophylliidae</taxon>
        <taxon>Desmophyllum</taxon>
    </lineage>
</organism>
<dbReference type="SUPFAM" id="SSF109843">
    <property type="entry name" value="CAPPD, an extracellular domain of amyloid beta A4 protein"/>
    <property type="match status" value="1"/>
</dbReference>
<comment type="caution">
    <text evidence="8">Lacks conserved residue(s) required for the propagation of feature annotation.</text>
</comment>
<dbReference type="SUPFAM" id="SSF89811">
    <property type="entry name" value="Amyloid beta a4 protein copper binding domain (domain 2)"/>
    <property type="match status" value="1"/>
</dbReference>